<dbReference type="CDD" id="cd02440">
    <property type="entry name" value="AdoMet_MTases"/>
    <property type="match status" value="1"/>
</dbReference>
<dbReference type="SUPFAM" id="SSF53335">
    <property type="entry name" value="S-adenosyl-L-methionine-dependent methyltransferases"/>
    <property type="match status" value="1"/>
</dbReference>
<protein>
    <recommendedName>
        <fullName evidence="6">Methyltransferase domain-containing protein</fullName>
    </recommendedName>
</protein>
<evidence type="ECO:0000256" key="2">
    <source>
        <dbReference type="ARBA" id="ARBA00022679"/>
    </source>
</evidence>
<organism evidence="4 5">
    <name type="scientific">Virgisporangium aurantiacum</name>
    <dbReference type="NCBI Taxonomy" id="175570"/>
    <lineage>
        <taxon>Bacteria</taxon>
        <taxon>Bacillati</taxon>
        <taxon>Actinomycetota</taxon>
        <taxon>Actinomycetes</taxon>
        <taxon>Micromonosporales</taxon>
        <taxon>Micromonosporaceae</taxon>
        <taxon>Virgisporangium</taxon>
    </lineage>
</organism>
<dbReference type="GO" id="GO:0032259">
    <property type="term" value="P:methylation"/>
    <property type="evidence" value="ECO:0007669"/>
    <property type="project" value="UniProtKB-KW"/>
</dbReference>
<dbReference type="Proteomes" id="UP000612585">
    <property type="component" value="Unassembled WGS sequence"/>
</dbReference>
<dbReference type="Pfam" id="PF13489">
    <property type="entry name" value="Methyltransf_23"/>
    <property type="match status" value="1"/>
</dbReference>
<dbReference type="InterPro" id="IPR029063">
    <property type="entry name" value="SAM-dependent_MTases_sf"/>
</dbReference>
<dbReference type="PANTHER" id="PTHR43464">
    <property type="entry name" value="METHYLTRANSFERASE"/>
    <property type="match status" value="1"/>
</dbReference>
<dbReference type="GO" id="GO:0008168">
    <property type="term" value="F:methyltransferase activity"/>
    <property type="evidence" value="ECO:0007669"/>
    <property type="project" value="UniProtKB-KW"/>
</dbReference>
<keyword evidence="3" id="KW-0949">S-adenosyl-L-methionine</keyword>
<keyword evidence="2" id="KW-0808">Transferase</keyword>
<sequence length="230" mass="25463">MTAQQRWLSAQWRFVRSHLPTAPSRVLEIGCGPDGGFVPALEQHGYTATGIDPVAPAGPGYRQTTFEDHDDATGPVDAVVACTSLHHVGDLDRVLDRVATTLVPGGVVIVVEWACETFDEATARWCFARLPATGEPGWLHDHRDRWQASGCSWPTYFDAWTRDEHLHRGDAIRDALQARFTTRYSARTPYFFPDLYPTTEADEWAAADGGEIRPTGIRYVGTAPSRAEPQ</sequence>
<keyword evidence="1" id="KW-0489">Methyltransferase</keyword>
<accession>A0A8J3ZAD6</accession>
<evidence type="ECO:0000313" key="5">
    <source>
        <dbReference type="Proteomes" id="UP000612585"/>
    </source>
</evidence>
<keyword evidence="5" id="KW-1185">Reference proteome</keyword>
<proteinExistence type="predicted"/>
<dbReference type="PANTHER" id="PTHR43464:SF19">
    <property type="entry name" value="UBIQUINONE BIOSYNTHESIS O-METHYLTRANSFERASE, MITOCHONDRIAL"/>
    <property type="match status" value="1"/>
</dbReference>
<dbReference type="EMBL" id="BOPG01000053">
    <property type="protein sequence ID" value="GIJ60344.1"/>
    <property type="molecule type" value="Genomic_DNA"/>
</dbReference>
<comment type="caution">
    <text evidence="4">The sequence shown here is derived from an EMBL/GenBank/DDBJ whole genome shotgun (WGS) entry which is preliminary data.</text>
</comment>
<evidence type="ECO:0000313" key="4">
    <source>
        <dbReference type="EMBL" id="GIJ60344.1"/>
    </source>
</evidence>
<gene>
    <name evidence="4" type="ORF">Vau01_078600</name>
</gene>
<dbReference type="AlphaFoldDB" id="A0A8J3ZAD6"/>
<dbReference type="RefSeq" id="WP_204004506.1">
    <property type="nucleotide sequence ID" value="NZ_BOPG01000053.1"/>
</dbReference>
<dbReference type="Gene3D" id="3.40.50.150">
    <property type="entry name" value="Vaccinia Virus protein VP39"/>
    <property type="match status" value="1"/>
</dbReference>
<evidence type="ECO:0000256" key="1">
    <source>
        <dbReference type="ARBA" id="ARBA00022603"/>
    </source>
</evidence>
<evidence type="ECO:0000256" key="3">
    <source>
        <dbReference type="ARBA" id="ARBA00022691"/>
    </source>
</evidence>
<evidence type="ECO:0008006" key="6">
    <source>
        <dbReference type="Google" id="ProtNLM"/>
    </source>
</evidence>
<reference evidence="4" key="1">
    <citation type="submission" date="2021-01" db="EMBL/GenBank/DDBJ databases">
        <title>Whole genome shotgun sequence of Virgisporangium aurantiacum NBRC 16421.</title>
        <authorList>
            <person name="Komaki H."/>
            <person name="Tamura T."/>
        </authorList>
    </citation>
    <scope>NUCLEOTIDE SEQUENCE</scope>
    <source>
        <strain evidence="4">NBRC 16421</strain>
    </source>
</reference>
<name>A0A8J3ZAD6_9ACTN</name>